<dbReference type="EMBL" id="GEDC01029348">
    <property type="protein sequence ID" value="JAS07950.1"/>
    <property type="molecule type" value="Transcribed_RNA"/>
</dbReference>
<proteinExistence type="predicted"/>
<dbReference type="PROSITE" id="PS50181">
    <property type="entry name" value="FBOX"/>
    <property type="match status" value="1"/>
</dbReference>
<dbReference type="Gene3D" id="3.80.10.10">
    <property type="entry name" value="Ribonuclease Inhibitor"/>
    <property type="match status" value="1"/>
</dbReference>
<name>A0A1B6DKE6_9HEMI</name>
<gene>
    <name evidence="3" type="ORF">g.25318</name>
    <name evidence="2" type="ORF">g.25319</name>
</gene>
<protein>
    <recommendedName>
        <fullName evidence="1">F-box domain-containing protein</fullName>
    </recommendedName>
</protein>
<organism evidence="3">
    <name type="scientific">Clastoptera arizonana</name>
    <name type="common">Arizona spittle bug</name>
    <dbReference type="NCBI Taxonomy" id="38151"/>
    <lineage>
        <taxon>Eukaryota</taxon>
        <taxon>Metazoa</taxon>
        <taxon>Ecdysozoa</taxon>
        <taxon>Arthropoda</taxon>
        <taxon>Hexapoda</taxon>
        <taxon>Insecta</taxon>
        <taxon>Pterygota</taxon>
        <taxon>Neoptera</taxon>
        <taxon>Paraneoptera</taxon>
        <taxon>Hemiptera</taxon>
        <taxon>Auchenorrhyncha</taxon>
        <taxon>Cercopoidea</taxon>
        <taxon>Clastopteridae</taxon>
        <taxon>Clastoptera</taxon>
    </lineage>
</organism>
<feature type="domain" description="F-box" evidence="1">
    <location>
        <begin position="1"/>
        <end position="48"/>
    </location>
</feature>
<dbReference type="InterPro" id="IPR001810">
    <property type="entry name" value="F-box_dom"/>
</dbReference>
<reference evidence="3" key="1">
    <citation type="submission" date="2015-12" db="EMBL/GenBank/DDBJ databases">
        <title>De novo transcriptome assembly of four potential Pierce s Disease insect vectors from Arizona vineyards.</title>
        <authorList>
            <person name="Tassone E.E."/>
        </authorList>
    </citation>
    <scope>NUCLEOTIDE SEQUENCE</scope>
</reference>
<dbReference type="EMBL" id="GEDC01011190">
    <property type="protein sequence ID" value="JAS26108.1"/>
    <property type="molecule type" value="Transcribed_RNA"/>
</dbReference>
<evidence type="ECO:0000313" key="2">
    <source>
        <dbReference type="EMBL" id="JAS07950.1"/>
    </source>
</evidence>
<evidence type="ECO:0000259" key="1">
    <source>
        <dbReference type="PROSITE" id="PS50181"/>
    </source>
</evidence>
<dbReference type="InterPro" id="IPR032675">
    <property type="entry name" value="LRR_dom_sf"/>
</dbReference>
<accession>A0A1B6DKE6</accession>
<dbReference type="AlphaFoldDB" id="A0A1B6DKE6"/>
<dbReference type="SUPFAM" id="SSF52058">
    <property type="entry name" value="L domain-like"/>
    <property type="match status" value="1"/>
</dbReference>
<evidence type="ECO:0000313" key="3">
    <source>
        <dbReference type="EMBL" id="JAS26108.1"/>
    </source>
</evidence>
<sequence length="363" mass="42139">MNINDLPVELLIQIFVNLDIFHWTEILPDVCTSWKSISTSYTPYISKIIAVVKCTDIVGIEKPINYDNQHRYEIVVSMKNIYKLKHVTKWKLVGPLNDYDYLIDVIKIIKGRINDIKEIIIYSFFGAVTVDFLEEFALLCPNLTSLAIILSSSHFYKIPFDKISNFKKLKVFKTDDYSITDVHMISLSNNELQEFDIPLSLSISDQAMTIFLHKQKTHLQKLVISGYRLTSISFIAISQCHNLTILAVFDARHFQVEDVPYIIKLPKLHSILLQRLTLNKNVLEKFLEDLDNKKTVKFVDFKFSDAILVLKNKSFRNIKIILLEKCRKNFSIQFGLKQHHAKRVGTASDIYCRKKIAAKIQYL</sequence>